<dbReference type="Gene3D" id="2.130.10.130">
    <property type="entry name" value="Integrin alpha, N-terminal"/>
    <property type="match status" value="2"/>
</dbReference>
<dbReference type="InterPro" id="IPR028994">
    <property type="entry name" value="Integrin_alpha_N"/>
</dbReference>
<protein>
    <submittedName>
        <fullName evidence="3">CRTAC1 family protein</fullName>
    </submittedName>
</protein>
<dbReference type="Pfam" id="PF07593">
    <property type="entry name" value="UnbV_ASPIC"/>
    <property type="match status" value="1"/>
</dbReference>
<dbReference type="InterPro" id="IPR013517">
    <property type="entry name" value="FG-GAP"/>
</dbReference>
<dbReference type="EMBL" id="JBCDNA010000001">
    <property type="protein sequence ID" value="MEL4454424.1"/>
    <property type="molecule type" value="Genomic_DNA"/>
</dbReference>
<dbReference type="Pfam" id="PF13517">
    <property type="entry name" value="FG-GAP_3"/>
    <property type="match status" value="2"/>
</dbReference>
<proteinExistence type="predicted"/>
<dbReference type="SUPFAM" id="SSF69318">
    <property type="entry name" value="Integrin alpha N-terminal domain"/>
    <property type="match status" value="1"/>
</dbReference>
<keyword evidence="1" id="KW-0732">Signal</keyword>
<gene>
    <name evidence="3" type="ORF">AABB81_00850</name>
</gene>
<sequence length="580" mass="63707">MKFKVFFILFILFQLVGCEKKEAQKEKLEFTEEAHDFTADQSTKVISHIKLTDITNVSGIDFKHVTGAFGEKWMPETIGSGGGFLDYNNDGWPDIFLVNGSFWPNHRANGSNPTPALYKNNKDGTFTDVTAASGLDFSIYGMGCSFADFDADGDMDIYLTAVGNNMLLQNKNGVFQDVTAQMGVSGNDPGPESIPAWSTSAAWVDVDRDGWVDLFVDNYVKWTPETDIYSTRDGKSKSYATPDIYQGETCRLYKNMKGRYFEDITEKAGVLNHEGKSLGVAVADFNDDNWPDIVVSNDTQPNFLYINNGDGSFINKALVYGIGYDENGRARAGMGIDIADVANDNNLAIAIGNFSQEPLSLYTQTGSGLFQDRAGAAQLTRASLLQLTFGIHFADLDNDGFVELITANGHIEPEINGIQQNITFEQRPQIFYNDSGKFIDISDEVGESFKAPLVGRGIATADIDKDGDLDILFTVNGGIPRLFRNDSELKNNSVSIQLKGKKPNQNAIGAKITVWNDGIRQNRMMRTGASYLSQSDISSLIVGLGLNEKADSIKITWPVSGKETVVKDYEPGSTIIIDEK</sequence>
<dbReference type="InterPro" id="IPR011519">
    <property type="entry name" value="UnbV_ASPIC"/>
</dbReference>
<organism evidence="3 4">
    <name type="scientific">Lutimonas vermicola</name>
    <dbReference type="NCBI Taxonomy" id="414288"/>
    <lineage>
        <taxon>Bacteria</taxon>
        <taxon>Pseudomonadati</taxon>
        <taxon>Bacteroidota</taxon>
        <taxon>Flavobacteriia</taxon>
        <taxon>Flavobacteriales</taxon>
        <taxon>Flavobacteriaceae</taxon>
        <taxon>Lutimonas</taxon>
    </lineage>
</organism>
<dbReference type="Proteomes" id="UP001474120">
    <property type="component" value="Unassembled WGS sequence"/>
</dbReference>
<evidence type="ECO:0000256" key="1">
    <source>
        <dbReference type="ARBA" id="ARBA00022729"/>
    </source>
</evidence>
<accession>A0ABU9KYG3</accession>
<feature type="domain" description="ASPIC/UnbV" evidence="2">
    <location>
        <begin position="507"/>
        <end position="574"/>
    </location>
</feature>
<dbReference type="InterPro" id="IPR027039">
    <property type="entry name" value="Crtac1"/>
</dbReference>
<comment type="caution">
    <text evidence="3">The sequence shown here is derived from an EMBL/GenBank/DDBJ whole genome shotgun (WGS) entry which is preliminary data.</text>
</comment>
<dbReference type="PANTHER" id="PTHR16026:SF0">
    <property type="entry name" value="CARTILAGE ACIDIC PROTEIN 1"/>
    <property type="match status" value="1"/>
</dbReference>
<dbReference type="RefSeq" id="WP_342157961.1">
    <property type="nucleotide sequence ID" value="NZ_JBCDNA010000001.1"/>
</dbReference>
<keyword evidence="4" id="KW-1185">Reference proteome</keyword>
<evidence type="ECO:0000313" key="3">
    <source>
        <dbReference type="EMBL" id="MEL4454424.1"/>
    </source>
</evidence>
<evidence type="ECO:0000259" key="2">
    <source>
        <dbReference type="Pfam" id="PF07593"/>
    </source>
</evidence>
<evidence type="ECO:0000313" key="4">
    <source>
        <dbReference type="Proteomes" id="UP001474120"/>
    </source>
</evidence>
<reference evidence="3 4" key="1">
    <citation type="submission" date="2024-04" db="EMBL/GenBank/DDBJ databases">
        <title>whole genome sequencing of Lutimonas vermicola strain IMCC1616.</title>
        <authorList>
            <person name="Bae S.S."/>
        </authorList>
    </citation>
    <scope>NUCLEOTIDE SEQUENCE [LARGE SCALE GENOMIC DNA]</scope>
    <source>
        <strain evidence="3 4">IMCC1616</strain>
    </source>
</reference>
<name>A0ABU9KYG3_9FLAO</name>
<dbReference type="PANTHER" id="PTHR16026">
    <property type="entry name" value="CARTILAGE ACIDIC PROTEIN 1"/>
    <property type="match status" value="1"/>
</dbReference>